<keyword evidence="4" id="KW-1185">Reference proteome</keyword>
<dbReference type="SUPFAM" id="SSF52058">
    <property type="entry name" value="L domain-like"/>
    <property type="match status" value="1"/>
</dbReference>
<dbReference type="GO" id="GO:0005930">
    <property type="term" value="C:axoneme"/>
    <property type="evidence" value="ECO:0007669"/>
    <property type="project" value="UniProtKB-SubCell"/>
</dbReference>
<reference evidence="3 4" key="1">
    <citation type="journal article" date="2024" name="Nat. Commun.">
        <title>Phylogenomics reveals the evolutionary origins of lichenization in chlorophyte algae.</title>
        <authorList>
            <person name="Puginier C."/>
            <person name="Libourel C."/>
            <person name="Otte J."/>
            <person name="Skaloud P."/>
            <person name="Haon M."/>
            <person name="Grisel S."/>
            <person name="Petersen M."/>
            <person name="Berrin J.G."/>
            <person name="Delaux P.M."/>
            <person name="Dal Grande F."/>
            <person name="Keller J."/>
        </authorList>
    </citation>
    <scope>NUCLEOTIDE SEQUENCE [LARGE SCALE GENOMIC DNA]</scope>
    <source>
        <strain evidence="3 4">SAG 2145</strain>
    </source>
</reference>
<dbReference type="Pfam" id="PF12937">
    <property type="entry name" value="F-box-like"/>
    <property type="match status" value="1"/>
</dbReference>
<dbReference type="EMBL" id="JALJOS010000017">
    <property type="protein sequence ID" value="KAK9827943.1"/>
    <property type="molecule type" value="Genomic_DNA"/>
</dbReference>
<comment type="caution">
    <text evidence="3">The sequence shown here is derived from an EMBL/GenBank/DDBJ whole genome shotgun (WGS) entry which is preliminary data.</text>
</comment>
<sequence>MEPAPLPYLSGLPEDLLVRILGNLQDLCDLQKASHVSKVWHELIHAGQWMGIQELICHRYLPTTPAGIQWTTTHCRNVLHADLSYCCALGHEELSALSSLPLRSCRIAHWHNLTALPSGSPAMFQNLELLDISYTAIRLSPFLALTLGQAVALQDLRLAGLRCSDRAFLHDLAQHCPGLKCLNLAKSIWCHRAAAILFESFEGLASLSLSDAECELSLHWSPAALTSIDLSGTSVSDFHISNMFHDSHQLKRLCLCGCCKIQGWGLEAYGQAGQAARLSKVDLSQMQISATILASFLSKSCRSTQDDRDLELGFSACCDDGCVLALLSSMQPASVNQASVISALTRVTLSPSCQPTSAIEQASSHPTALQCPYTAPHHSISIGQCRVPSCLPDILELSVRDSSKISMHALGTLAAAGSLSRLRALDAIPSGVTELTLAGCDSIRGEGLCRLSSLQILRLPGCQAVTLQNLQATISACQSMRLLEPPHHLRMKKILLSHHRGL</sequence>
<feature type="domain" description="F-box" evidence="2">
    <location>
        <begin position="10"/>
        <end position="45"/>
    </location>
</feature>
<gene>
    <name evidence="3" type="ORF">WJX74_010833</name>
</gene>
<dbReference type="Gene3D" id="3.80.10.10">
    <property type="entry name" value="Ribonuclease Inhibitor"/>
    <property type="match status" value="1"/>
</dbReference>
<dbReference type="Proteomes" id="UP001438707">
    <property type="component" value="Unassembled WGS sequence"/>
</dbReference>
<dbReference type="CDD" id="cd09917">
    <property type="entry name" value="F-box_SF"/>
    <property type="match status" value="1"/>
</dbReference>
<evidence type="ECO:0000313" key="3">
    <source>
        <dbReference type="EMBL" id="KAK9827943.1"/>
    </source>
</evidence>
<accession>A0AAW1R2B1</accession>
<dbReference type="AlphaFoldDB" id="A0AAW1R2B1"/>
<evidence type="ECO:0000256" key="1">
    <source>
        <dbReference type="ARBA" id="ARBA00004430"/>
    </source>
</evidence>
<comment type="subcellular location">
    <subcellularLocation>
        <location evidence="1">Cytoplasm</location>
        <location evidence="1">Cytoskeleton</location>
        <location evidence="1">Cilium axoneme</location>
    </subcellularLocation>
</comment>
<dbReference type="InterPro" id="IPR032675">
    <property type="entry name" value="LRR_dom_sf"/>
</dbReference>
<evidence type="ECO:0000259" key="2">
    <source>
        <dbReference type="Pfam" id="PF12937"/>
    </source>
</evidence>
<dbReference type="InterPro" id="IPR001810">
    <property type="entry name" value="F-box_dom"/>
</dbReference>
<evidence type="ECO:0000313" key="4">
    <source>
        <dbReference type="Proteomes" id="UP001438707"/>
    </source>
</evidence>
<protein>
    <recommendedName>
        <fullName evidence="2">F-box domain-containing protein</fullName>
    </recommendedName>
</protein>
<organism evidence="3 4">
    <name type="scientific">Apatococcus lobatus</name>
    <dbReference type="NCBI Taxonomy" id="904363"/>
    <lineage>
        <taxon>Eukaryota</taxon>
        <taxon>Viridiplantae</taxon>
        <taxon>Chlorophyta</taxon>
        <taxon>core chlorophytes</taxon>
        <taxon>Trebouxiophyceae</taxon>
        <taxon>Chlorellales</taxon>
        <taxon>Chlorellaceae</taxon>
        <taxon>Apatococcus</taxon>
    </lineage>
</organism>
<proteinExistence type="predicted"/>
<name>A0AAW1R2B1_9CHLO</name>